<name>A0ACC1L935_9FUNG</name>
<reference evidence="1" key="1">
    <citation type="submission" date="2022-07" db="EMBL/GenBank/DDBJ databases">
        <title>Phylogenomic reconstructions and comparative analyses of Kickxellomycotina fungi.</title>
        <authorList>
            <person name="Reynolds N.K."/>
            <person name="Stajich J.E."/>
            <person name="Barry K."/>
            <person name="Grigoriev I.V."/>
            <person name="Crous P."/>
            <person name="Smith M.E."/>
        </authorList>
    </citation>
    <scope>NUCLEOTIDE SEQUENCE</scope>
    <source>
        <strain evidence="1">BCRC 34780</strain>
    </source>
</reference>
<proteinExistence type="predicted"/>
<organism evidence="1 2">
    <name type="scientific">Coemansia helicoidea</name>
    <dbReference type="NCBI Taxonomy" id="1286919"/>
    <lineage>
        <taxon>Eukaryota</taxon>
        <taxon>Fungi</taxon>
        <taxon>Fungi incertae sedis</taxon>
        <taxon>Zoopagomycota</taxon>
        <taxon>Kickxellomycotina</taxon>
        <taxon>Kickxellomycetes</taxon>
        <taxon>Kickxellales</taxon>
        <taxon>Kickxellaceae</taxon>
        <taxon>Coemansia</taxon>
    </lineage>
</organism>
<evidence type="ECO:0000313" key="1">
    <source>
        <dbReference type="EMBL" id="KAJ2802950.1"/>
    </source>
</evidence>
<dbReference type="Proteomes" id="UP001140087">
    <property type="component" value="Unassembled WGS sequence"/>
</dbReference>
<comment type="caution">
    <text evidence="1">The sequence shown here is derived from an EMBL/GenBank/DDBJ whole genome shotgun (WGS) entry which is preliminary data.</text>
</comment>
<protein>
    <submittedName>
        <fullName evidence="1">Uncharacterized protein</fullName>
    </submittedName>
</protein>
<accession>A0ACC1L935</accession>
<gene>
    <name evidence="1" type="ORF">H4R21_002219</name>
</gene>
<sequence length="344" mass="37365">MSRLSFVAALLLATISVLRGAESSPVLELEKRIIGGDFMPENEAPYAVSVGLSKPGRGGGFCGGTLISDRHVLTAAHCLTTPGDKFQSSYTVTVGYNSQHRNKQTRVKATKVDIHPIYYANTNDDQYDIAVLTIPPIKFGIGAQRMPVDDGRLEPNQPLLAVGWGRTEENNGLPNSLKRTTIKIGETNACKRTVPGFDDNNGRRVCTVKSLTPGKNICMGDSGSGVSINRNGKEYFVGLGSRIWGFRGDACMSANNVSTFVHIVRLLDFIMQKSGLTREYLLDKQANGPHKIPHKNKIDDSPQPDNKGDDSPQPDNKGDDSPPPAKEATRTVTKTVYLVIPMPT</sequence>
<evidence type="ECO:0000313" key="2">
    <source>
        <dbReference type="Proteomes" id="UP001140087"/>
    </source>
</evidence>
<dbReference type="EMBL" id="JANBUN010000545">
    <property type="protein sequence ID" value="KAJ2802950.1"/>
    <property type="molecule type" value="Genomic_DNA"/>
</dbReference>
<keyword evidence="2" id="KW-1185">Reference proteome</keyword>